<name>A0ABU8WHK0_9BURK</name>
<gene>
    <name evidence="1" type="ORF">WKW82_06880</name>
</gene>
<protein>
    <recommendedName>
        <fullName evidence="3">HK97 gp10 family phage protein</fullName>
    </recommendedName>
</protein>
<evidence type="ECO:0000313" key="2">
    <source>
        <dbReference type="Proteomes" id="UP001385892"/>
    </source>
</evidence>
<keyword evidence="2" id="KW-1185">Reference proteome</keyword>
<dbReference type="RefSeq" id="WP_340341529.1">
    <property type="nucleotide sequence ID" value="NZ_JBBKZT010000003.1"/>
</dbReference>
<evidence type="ECO:0000313" key="1">
    <source>
        <dbReference type="EMBL" id="MEJ8846365.1"/>
    </source>
</evidence>
<accession>A0ABU8WHK0</accession>
<proteinExistence type="predicted"/>
<dbReference type="Proteomes" id="UP001385892">
    <property type="component" value="Unassembled WGS sequence"/>
</dbReference>
<organism evidence="1 2">
    <name type="scientific">Variovorax rhizosphaerae</name>
    <dbReference type="NCBI Taxonomy" id="1836200"/>
    <lineage>
        <taxon>Bacteria</taxon>
        <taxon>Pseudomonadati</taxon>
        <taxon>Pseudomonadota</taxon>
        <taxon>Betaproteobacteria</taxon>
        <taxon>Burkholderiales</taxon>
        <taxon>Comamonadaceae</taxon>
        <taxon>Variovorax</taxon>
    </lineage>
</organism>
<evidence type="ECO:0008006" key="3">
    <source>
        <dbReference type="Google" id="ProtNLM"/>
    </source>
</evidence>
<reference evidence="1 2" key="1">
    <citation type="submission" date="2024-03" db="EMBL/GenBank/DDBJ databases">
        <title>Novel species of the genus Variovorax.</title>
        <authorList>
            <person name="Liu Q."/>
            <person name="Xin Y.-H."/>
        </authorList>
    </citation>
    <scope>NUCLEOTIDE SEQUENCE [LARGE SCALE GENOMIC DNA]</scope>
    <source>
        <strain evidence="1 2">KACC 18900</strain>
    </source>
</reference>
<sequence length="136" mass="14495">MELKTFVAESLLQIVKGVVESSGEIAELGGAVSPVFHNREGTTRLLGSTKGSGEPVFSVDFDVALTTTTGSAKEAGEKLSVVAMASTSTKFDEHASEQTYSRIRFMVPLQLPADPVSRRAADEKAAQFASKSRRAM</sequence>
<comment type="caution">
    <text evidence="1">The sequence shown here is derived from an EMBL/GenBank/DDBJ whole genome shotgun (WGS) entry which is preliminary data.</text>
</comment>
<dbReference type="EMBL" id="JBBKZT010000003">
    <property type="protein sequence ID" value="MEJ8846365.1"/>
    <property type="molecule type" value="Genomic_DNA"/>
</dbReference>